<dbReference type="STRING" id="1797985.A2Y83_01345"/>
<evidence type="ECO:0008006" key="4">
    <source>
        <dbReference type="Google" id="ProtNLM"/>
    </source>
</evidence>
<sequence>MGENLNNSGQGLLEAIIGISIITIGLSGALTLAHSGISSHYEAETRVIAANLAREAVEIVHNIRDSNWLSGGAWDSGFYNGADYEGVPMLSYSSGNWQINFTADDFTADTAKVYQFTVGDYNNLFVQSVAKPADAEETLYKRMMTLKAICYKNGNEEIRDSASCGNDDKIGIRIIAEVRWTEHGRAHSLVVEDSVYNWR</sequence>
<dbReference type="AlphaFoldDB" id="A0A1F5S9V9"/>
<accession>A0A1F5S9V9</accession>
<keyword evidence="1" id="KW-0472">Membrane</keyword>
<dbReference type="EMBL" id="MFFS01000002">
    <property type="protein sequence ID" value="OGF23342.1"/>
    <property type="molecule type" value="Genomic_DNA"/>
</dbReference>
<proteinExistence type="predicted"/>
<dbReference type="Proteomes" id="UP000178323">
    <property type="component" value="Unassembled WGS sequence"/>
</dbReference>
<organism evidence="2 3">
    <name type="scientific">Candidatus Falkowbacteria bacterium RBG_13_39_14</name>
    <dbReference type="NCBI Taxonomy" id="1797985"/>
    <lineage>
        <taxon>Bacteria</taxon>
        <taxon>Candidatus Falkowiibacteriota</taxon>
    </lineage>
</organism>
<feature type="transmembrane region" description="Helical" evidence="1">
    <location>
        <begin position="12"/>
        <end position="33"/>
    </location>
</feature>
<keyword evidence="1" id="KW-0812">Transmembrane</keyword>
<comment type="caution">
    <text evidence="2">The sequence shown here is derived from an EMBL/GenBank/DDBJ whole genome shotgun (WGS) entry which is preliminary data.</text>
</comment>
<evidence type="ECO:0000313" key="2">
    <source>
        <dbReference type="EMBL" id="OGF23342.1"/>
    </source>
</evidence>
<gene>
    <name evidence="2" type="ORF">A2Y83_01345</name>
</gene>
<evidence type="ECO:0000256" key="1">
    <source>
        <dbReference type="SAM" id="Phobius"/>
    </source>
</evidence>
<protein>
    <recommendedName>
        <fullName evidence="4">Type 4 fimbrial biogenesis protein PilX N-terminal domain-containing protein</fullName>
    </recommendedName>
</protein>
<name>A0A1F5S9V9_9BACT</name>
<reference evidence="2 3" key="1">
    <citation type="journal article" date="2016" name="Nat. Commun.">
        <title>Thousands of microbial genomes shed light on interconnected biogeochemical processes in an aquifer system.</title>
        <authorList>
            <person name="Anantharaman K."/>
            <person name="Brown C.T."/>
            <person name="Hug L.A."/>
            <person name="Sharon I."/>
            <person name="Castelle C.J."/>
            <person name="Probst A.J."/>
            <person name="Thomas B.C."/>
            <person name="Singh A."/>
            <person name="Wilkins M.J."/>
            <person name="Karaoz U."/>
            <person name="Brodie E.L."/>
            <person name="Williams K.H."/>
            <person name="Hubbard S.S."/>
            <person name="Banfield J.F."/>
        </authorList>
    </citation>
    <scope>NUCLEOTIDE SEQUENCE [LARGE SCALE GENOMIC DNA]</scope>
</reference>
<keyword evidence="1" id="KW-1133">Transmembrane helix</keyword>
<evidence type="ECO:0000313" key="3">
    <source>
        <dbReference type="Proteomes" id="UP000178323"/>
    </source>
</evidence>